<dbReference type="CDD" id="cd06561">
    <property type="entry name" value="AlkD_like"/>
    <property type="match status" value="1"/>
</dbReference>
<dbReference type="Gene3D" id="1.25.10.90">
    <property type="match status" value="1"/>
</dbReference>
<dbReference type="Pfam" id="PF08713">
    <property type="entry name" value="DNA_alkylation"/>
    <property type="match status" value="1"/>
</dbReference>
<dbReference type="AlphaFoldDB" id="A0A518CX90"/>
<dbReference type="Proteomes" id="UP000319342">
    <property type="component" value="Chromosome"/>
</dbReference>
<dbReference type="InterPro" id="IPR014825">
    <property type="entry name" value="DNA_alkylation"/>
</dbReference>
<evidence type="ECO:0000313" key="2">
    <source>
        <dbReference type="Proteomes" id="UP000319342"/>
    </source>
</evidence>
<gene>
    <name evidence="1" type="ORF">Pla163_09440</name>
</gene>
<dbReference type="SUPFAM" id="SSF48371">
    <property type="entry name" value="ARM repeat"/>
    <property type="match status" value="1"/>
</dbReference>
<accession>A0A518CX90</accession>
<organism evidence="1 2">
    <name type="scientific">Rohdeia mirabilis</name>
    <dbReference type="NCBI Taxonomy" id="2528008"/>
    <lineage>
        <taxon>Bacteria</taxon>
        <taxon>Pseudomonadati</taxon>
        <taxon>Planctomycetota</taxon>
        <taxon>Planctomycetia</taxon>
        <taxon>Planctomycetia incertae sedis</taxon>
        <taxon>Rohdeia</taxon>
    </lineage>
</organism>
<reference evidence="1 2" key="1">
    <citation type="submission" date="2019-02" db="EMBL/GenBank/DDBJ databases">
        <title>Deep-cultivation of Planctomycetes and their phenomic and genomic characterization uncovers novel biology.</title>
        <authorList>
            <person name="Wiegand S."/>
            <person name="Jogler M."/>
            <person name="Boedeker C."/>
            <person name="Pinto D."/>
            <person name="Vollmers J."/>
            <person name="Rivas-Marin E."/>
            <person name="Kohn T."/>
            <person name="Peeters S.H."/>
            <person name="Heuer A."/>
            <person name="Rast P."/>
            <person name="Oberbeckmann S."/>
            <person name="Bunk B."/>
            <person name="Jeske O."/>
            <person name="Meyerdierks A."/>
            <person name="Storesund J.E."/>
            <person name="Kallscheuer N."/>
            <person name="Luecker S."/>
            <person name="Lage O.M."/>
            <person name="Pohl T."/>
            <person name="Merkel B.J."/>
            <person name="Hornburger P."/>
            <person name="Mueller R.-W."/>
            <person name="Bruemmer F."/>
            <person name="Labrenz M."/>
            <person name="Spormann A.M."/>
            <person name="Op den Camp H."/>
            <person name="Overmann J."/>
            <person name="Amann R."/>
            <person name="Jetten M.S.M."/>
            <person name="Mascher T."/>
            <person name="Medema M.H."/>
            <person name="Devos D.P."/>
            <person name="Kaster A.-K."/>
            <person name="Ovreas L."/>
            <person name="Rohde M."/>
            <person name="Galperin M.Y."/>
            <person name="Jogler C."/>
        </authorList>
    </citation>
    <scope>NUCLEOTIDE SEQUENCE [LARGE SCALE GENOMIC DNA]</scope>
    <source>
        <strain evidence="1 2">Pla163</strain>
    </source>
</reference>
<name>A0A518CX90_9BACT</name>
<dbReference type="PANTHER" id="PTHR34070:SF1">
    <property type="entry name" value="DNA ALKYLATION REPAIR PROTEIN"/>
    <property type="match status" value="1"/>
</dbReference>
<dbReference type="OrthoDB" id="9775346at2"/>
<dbReference type="InterPro" id="IPR016024">
    <property type="entry name" value="ARM-type_fold"/>
</dbReference>
<sequence>MASPDTSVSARTRRLQRTLAGRASGSTRAWWERYLKGEAAFRGVPMAEVRRATKAWWHDEGLDGEDVRTGRDAALDLFASRFTEDKLAGTIALAELCIENLGDTDLPAFARLFDLGHVGDWNVTDWFAVKLLANLVCESDDPARTARAIADWRKGRTLWQRRAGLVAFANLARHGDAAFPGQTDLLLETADVLVRDPERFSQTAVGWVLRELGVAEPERVSAFARDHRERLSREALRNLTAKLDPASRKALRDAHAAR</sequence>
<dbReference type="PANTHER" id="PTHR34070">
    <property type="entry name" value="ARMADILLO-TYPE FOLD"/>
    <property type="match status" value="1"/>
</dbReference>
<dbReference type="EMBL" id="CP036290">
    <property type="protein sequence ID" value="QDU83843.1"/>
    <property type="molecule type" value="Genomic_DNA"/>
</dbReference>
<proteinExistence type="predicted"/>
<evidence type="ECO:0000313" key="1">
    <source>
        <dbReference type="EMBL" id="QDU83843.1"/>
    </source>
</evidence>
<keyword evidence="2" id="KW-1185">Reference proteome</keyword>
<protein>
    <submittedName>
        <fullName evidence="1">DNA alkylation repair enzyme</fullName>
    </submittedName>
</protein>